<comment type="caution">
    <text evidence="1">The sequence shown here is derived from an EMBL/GenBank/DDBJ whole genome shotgun (WGS) entry which is preliminary data.</text>
</comment>
<evidence type="ECO:0000313" key="1">
    <source>
        <dbReference type="EMBL" id="MBD8019651.1"/>
    </source>
</evidence>
<dbReference type="GO" id="GO:0004601">
    <property type="term" value="F:peroxidase activity"/>
    <property type="evidence" value="ECO:0007669"/>
    <property type="project" value="UniProtKB-KW"/>
</dbReference>
<accession>A0ABR8WRF2</accession>
<protein>
    <submittedName>
        <fullName evidence="1">Heme peroxidase</fullName>
    </submittedName>
</protein>
<keyword evidence="2" id="KW-1185">Reference proteome</keyword>
<sequence length="237" mass="26677">MALCKLIKEELGTDEKKWFQPDGYGCVALSVIDAIYSTGNHYSGVLNVVSRYRARRSSESGSCDEEKCEDTASDLVEAFDRWGGIEGFVEATANRWKTSSKKGAPYKAYAVYEAAKILKEHGLETPHDLKEQFSCRESREKSDVTREWKGITGQRSGLTWHYFLMLIGIPGVKGDRMITSYVSRALGNRHVSPTEASRLVERAADELNLAYGRLDHAMWRKESGRDFIDDSAQKSMT</sequence>
<keyword evidence="1" id="KW-0575">Peroxidase</keyword>
<organism evidence="1 2">
    <name type="scientific">Brevibacterium gallinarum</name>
    <dbReference type="NCBI Taxonomy" id="2762220"/>
    <lineage>
        <taxon>Bacteria</taxon>
        <taxon>Bacillati</taxon>
        <taxon>Actinomycetota</taxon>
        <taxon>Actinomycetes</taxon>
        <taxon>Micrococcales</taxon>
        <taxon>Brevibacteriaceae</taxon>
        <taxon>Brevibacterium</taxon>
    </lineage>
</organism>
<name>A0ABR8WRF2_9MICO</name>
<dbReference type="RefSeq" id="WP_191725235.1">
    <property type="nucleotide sequence ID" value="NZ_JACSPY010000002.1"/>
</dbReference>
<dbReference type="Proteomes" id="UP000651517">
    <property type="component" value="Unassembled WGS sequence"/>
</dbReference>
<keyword evidence="1" id="KW-0560">Oxidoreductase</keyword>
<gene>
    <name evidence="1" type="ORF">H9634_02505</name>
</gene>
<dbReference type="EMBL" id="JACSPY010000002">
    <property type="protein sequence ID" value="MBD8019651.1"/>
    <property type="molecule type" value="Genomic_DNA"/>
</dbReference>
<proteinExistence type="predicted"/>
<reference evidence="1 2" key="1">
    <citation type="submission" date="2020-08" db="EMBL/GenBank/DDBJ databases">
        <title>A Genomic Blueprint of the Chicken Gut Microbiome.</title>
        <authorList>
            <person name="Gilroy R."/>
            <person name="Ravi A."/>
            <person name="Getino M."/>
            <person name="Pursley I."/>
            <person name="Horton D.L."/>
            <person name="Alikhan N.-F."/>
            <person name="Baker D."/>
            <person name="Gharbi K."/>
            <person name="Hall N."/>
            <person name="Watson M."/>
            <person name="Adriaenssens E.M."/>
            <person name="Foster-Nyarko E."/>
            <person name="Jarju S."/>
            <person name="Secka A."/>
            <person name="Antonio M."/>
            <person name="Oren A."/>
            <person name="Chaudhuri R."/>
            <person name="La Ragione R.M."/>
            <person name="Hildebrand F."/>
            <person name="Pallen M.J."/>
        </authorList>
    </citation>
    <scope>NUCLEOTIDE SEQUENCE [LARGE SCALE GENOMIC DNA]</scope>
    <source>
        <strain evidence="1 2">Re57</strain>
    </source>
</reference>
<evidence type="ECO:0000313" key="2">
    <source>
        <dbReference type="Proteomes" id="UP000651517"/>
    </source>
</evidence>